<dbReference type="GO" id="GO:0006631">
    <property type="term" value="P:fatty acid metabolic process"/>
    <property type="evidence" value="ECO:0007669"/>
    <property type="project" value="TreeGrafter"/>
</dbReference>
<evidence type="ECO:0000259" key="3">
    <source>
        <dbReference type="Pfam" id="PF00501"/>
    </source>
</evidence>
<keyword evidence="2 5" id="KW-0436">Ligase</keyword>
<dbReference type="Proteomes" id="UP000298180">
    <property type="component" value="Unassembled WGS sequence"/>
</dbReference>
<dbReference type="InterPro" id="IPR020845">
    <property type="entry name" value="AMP-binding_CS"/>
</dbReference>
<evidence type="ECO:0000256" key="2">
    <source>
        <dbReference type="ARBA" id="ARBA00022598"/>
    </source>
</evidence>
<dbReference type="OrthoDB" id="9766486at2"/>
<dbReference type="Pfam" id="PF13193">
    <property type="entry name" value="AMP-binding_C"/>
    <property type="match status" value="1"/>
</dbReference>
<evidence type="ECO:0000256" key="1">
    <source>
        <dbReference type="ARBA" id="ARBA00006432"/>
    </source>
</evidence>
<dbReference type="Gene3D" id="3.30.300.30">
    <property type="match status" value="1"/>
</dbReference>
<protein>
    <submittedName>
        <fullName evidence="5">ATP-dependent acyl-CoA ligase</fullName>
    </submittedName>
</protein>
<dbReference type="InterPro" id="IPR045851">
    <property type="entry name" value="AMP-bd_C_sf"/>
</dbReference>
<comment type="caution">
    <text evidence="5">The sequence shown here is derived from an EMBL/GenBank/DDBJ whole genome shotgun (WGS) entry which is preliminary data.</text>
</comment>
<feature type="domain" description="AMP-binding enzyme C-terminal" evidence="4">
    <location>
        <begin position="435"/>
        <end position="509"/>
    </location>
</feature>
<dbReference type="Gene3D" id="3.40.50.12780">
    <property type="entry name" value="N-terminal domain of ligase-like"/>
    <property type="match status" value="1"/>
</dbReference>
<dbReference type="SUPFAM" id="SSF56801">
    <property type="entry name" value="Acetyl-CoA synthetase-like"/>
    <property type="match status" value="1"/>
</dbReference>
<dbReference type="PANTHER" id="PTHR43201">
    <property type="entry name" value="ACYL-COA SYNTHETASE"/>
    <property type="match status" value="1"/>
</dbReference>
<evidence type="ECO:0000313" key="6">
    <source>
        <dbReference type="Proteomes" id="UP000298180"/>
    </source>
</evidence>
<evidence type="ECO:0000313" key="5">
    <source>
        <dbReference type="EMBL" id="TFZ03171.1"/>
    </source>
</evidence>
<keyword evidence="6" id="KW-1185">Reference proteome</keyword>
<dbReference type="AlphaFoldDB" id="A0A4Z0BW92"/>
<accession>A0A4Z0BW92</accession>
<dbReference type="PANTHER" id="PTHR43201:SF5">
    <property type="entry name" value="MEDIUM-CHAIN ACYL-COA LIGASE ACSF2, MITOCHONDRIAL"/>
    <property type="match status" value="1"/>
</dbReference>
<gene>
    <name evidence="5" type="ORF">EZ313_17015</name>
</gene>
<dbReference type="InterPro" id="IPR025110">
    <property type="entry name" value="AMP-bd_C"/>
</dbReference>
<dbReference type="InterPro" id="IPR000873">
    <property type="entry name" value="AMP-dep_synth/lig_dom"/>
</dbReference>
<dbReference type="EMBL" id="SMLM01000002">
    <property type="protein sequence ID" value="TFZ03171.1"/>
    <property type="molecule type" value="Genomic_DNA"/>
</dbReference>
<reference evidence="5 6" key="1">
    <citation type="submission" date="2019-03" db="EMBL/GenBank/DDBJ databases">
        <title>Ramlibacter henchirensis DSM 14656, whole genome shotgun sequence.</title>
        <authorList>
            <person name="Zhang X."/>
            <person name="Feng G."/>
            <person name="Zhu H."/>
        </authorList>
    </citation>
    <scope>NUCLEOTIDE SEQUENCE [LARGE SCALE GENOMIC DNA]</scope>
    <source>
        <strain evidence="5 6">DSM 14656</strain>
    </source>
</reference>
<dbReference type="InterPro" id="IPR042099">
    <property type="entry name" value="ANL_N_sf"/>
</dbReference>
<dbReference type="Pfam" id="PF00501">
    <property type="entry name" value="AMP-binding"/>
    <property type="match status" value="1"/>
</dbReference>
<name>A0A4Z0BW92_9BURK</name>
<comment type="similarity">
    <text evidence="1">Belongs to the ATP-dependent AMP-binding enzyme family.</text>
</comment>
<dbReference type="GO" id="GO:0031956">
    <property type="term" value="F:medium-chain fatty acid-CoA ligase activity"/>
    <property type="evidence" value="ECO:0007669"/>
    <property type="project" value="TreeGrafter"/>
</dbReference>
<feature type="domain" description="AMP-dependent synthetase/ligase" evidence="3">
    <location>
        <begin position="27"/>
        <end position="374"/>
    </location>
</feature>
<organism evidence="5 6">
    <name type="scientific">Ramlibacter henchirensis</name>
    <dbReference type="NCBI Taxonomy" id="204072"/>
    <lineage>
        <taxon>Bacteria</taxon>
        <taxon>Pseudomonadati</taxon>
        <taxon>Pseudomonadota</taxon>
        <taxon>Betaproteobacteria</taxon>
        <taxon>Burkholderiales</taxon>
        <taxon>Comamonadaceae</taxon>
        <taxon>Ramlibacter</taxon>
    </lineage>
</organism>
<dbReference type="PROSITE" id="PS00455">
    <property type="entry name" value="AMP_BINDING"/>
    <property type="match status" value="1"/>
</dbReference>
<evidence type="ECO:0000259" key="4">
    <source>
        <dbReference type="Pfam" id="PF13193"/>
    </source>
</evidence>
<proteinExistence type="inferred from homology"/>
<sequence>MATGPDSPCPYRGTTPPRDECVLRDLLQKRAETHPDAPFIRTVDGGKISYAEFARQVRNAAAALQRLGVKQGDTVTVWLPNGTDMLRVWFAINWLGAVYVPINTAYRGGVLQHVLENAGSHLLVSCADLTPRLPGLQLGALRTLVEFGDGGVSLPDVERHDASVLLQAGEPADPERPIEPWDPQCIIFTSGTTGPSKGVLSSYAQLWGTSGSRSFYMLDGSDCALVFGPLFHIAGTVPVYAMLQHGGSIALAEFVTNRFWDDVRATNATFTILLGVMCDFLWKLPPSPEDRSHPLRKVMMIPRPDNAQAFADRFGLRFWTMYNMTELNVPLMSEPNPATPGACGRVRSGTELRIVDAFDREVEPGATGELVVRCDSPWRLNSGYFRNPEATAAAWRNGWFHTGDAMRRDEHGNYFFVDRMKDAIRRRGENISSFEVEVEILAHPAVRECAVVGVRAASEDEVLAVVSTVPGTSLDPAELLDFLRPRLAHFMLPRYVRVLEELPRTPTQKVEKYRLRDMGVTPDTWDREASGIKVQRDRIKLS</sequence>